<organism evidence="2 3">
    <name type="scientific">Neolecta irregularis (strain DAH-3)</name>
    <dbReference type="NCBI Taxonomy" id="1198029"/>
    <lineage>
        <taxon>Eukaryota</taxon>
        <taxon>Fungi</taxon>
        <taxon>Dikarya</taxon>
        <taxon>Ascomycota</taxon>
        <taxon>Taphrinomycotina</taxon>
        <taxon>Neolectales</taxon>
        <taxon>Neolectaceae</taxon>
        <taxon>Neolecta</taxon>
    </lineage>
</organism>
<feature type="compositionally biased region" description="Low complexity" evidence="1">
    <location>
        <begin position="97"/>
        <end position="110"/>
    </location>
</feature>
<keyword evidence="3" id="KW-1185">Reference proteome</keyword>
<feature type="compositionally biased region" description="Low complexity" evidence="1">
    <location>
        <begin position="58"/>
        <end position="69"/>
    </location>
</feature>
<comment type="caution">
    <text evidence="2">The sequence shown here is derived from an EMBL/GenBank/DDBJ whole genome shotgun (WGS) entry which is preliminary data.</text>
</comment>
<dbReference type="PANTHER" id="PTHR21535">
    <property type="entry name" value="MAGNESIUM AND COBALT TRANSPORT PROTEIN/MITOCHONDRIAL IMPORT INNER MEMBRANE TRANSLOCASE SUBUNIT TIM8"/>
    <property type="match status" value="1"/>
</dbReference>
<dbReference type="GO" id="GO:0000329">
    <property type="term" value="C:fungal-type vacuole membrane"/>
    <property type="evidence" value="ECO:0007669"/>
    <property type="project" value="TreeGrafter"/>
</dbReference>
<dbReference type="GO" id="GO:0015095">
    <property type="term" value="F:magnesium ion transmembrane transporter activity"/>
    <property type="evidence" value="ECO:0007669"/>
    <property type="project" value="EnsemblFungi"/>
</dbReference>
<feature type="region of interest" description="Disordered" evidence="1">
    <location>
        <begin position="179"/>
        <end position="247"/>
    </location>
</feature>
<evidence type="ECO:0000256" key="1">
    <source>
        <dbReference type="SAM" id="MobiDB-lite"/>
    </source>
</evidence>
<gene>
    <name evidence="2" type="ORF">NEOLI_001380</name>
</gene>
<reference evidence="2 3" key="1">
    <citation type="submission" date="2016-04" db="EMBL/GenBank/DDBJ databases">
        <title>Evolutionary innovation and constraint leading to complex multicellularity in the Ascomycota.</title>
        <authorList>
            <person name="Cisse O."/>
            <person name="Nguyen A."/>
            <person name="Hewitt D.A."/>
            <person name="Jedd G."/>
            <person name="Stajich J.E."/>
        </authorList>
    </citation>
    <scope>NUCLEOTIDE SEQUENCE [LARGE SCALE GENOMIC DNA]</scope>
    <source>
        <strain evidence="2 3">DAH-3</strain>
    </source>
</reference>
<dbReference type="Gene3D" id="1.20.58.340">
    <property type="entry name" value="Magnesium transport protein CorA, transmembrane region"/>
    <property type="match status" value="1"/>
</dbReference>
<dbReference type="OrthoDB" id="29879at2759"/>
<dbReference type="CDD" id="cd12829">
    <property type="entry name" value="Alr1p-like"/>
    <property type="match status" value="1"/>
</dbReference>
<evidence type="ECO:0000313" key="2">
    <source>
        <dbReference type="EMBL" id="OLL25863.1"/>
    </source>
</evidence>
<feature type="region of interest" description="Disordered" evidence="1">
    <location>
        <begin position="1"/>
        <end position="144"/>
    </location>
</feature>
<protein>
    <submittedName>
        <fullName evidence="2">Putative metal ion transporter</fullName>
    </submittedName>
</protein>
<sequence length="569" mass="64518">MPSTNSTVQESETNDGTKENLSDPWPITRIATPPRAFTSPGPRRQSFQSSNQVYTQQLHSSTSVDSTTLLDHREQPHSLASHPGFFRYKKKTPNKPPGNSSLPGSLSSSSGEEEEEGGLDVTESSQLLPSQNRPRHSSRKRAGTVDVFNVGPSLESGQGSIAHLNSTLLSLGDYPRNDEGNFPAVDSHANGSSSPLPSNLSDTRGGSPHEILHRCSPTNLSDSLDHTVRTPRLPKTHRTQSRAAEEDVCFPAVPDETEGISWPDLEVFNEWTKHELKELNEEIRYDRKLGQRKIHEPTLIDGRYRVNGRWVNRKNEDDRPYRFTYFSDELTSTIHSQTFSELCPENSNWNELFTKGEMFWLDVNNPTDAEMKMISKAFGIHPLTTEDISMEETREKVELFRNYYFVCFRSFDQDPSSENFLEPFHSSETSHPANVRRRIRQLKDYISVSSDWISYALIDDITDGFGPLIQRIEDEVDAIDDAVLYVTQDDNMLRRIGVVRKKVMGLLRLLGSKADVIKGFSKRCNEKWDIAPRSEIGLYLGDIQGSFFKKDLEIDCRSYCYHGSKSESL</sequence>
<feature type="compositionally biased region" description="Polar residues" evidence="1">
    <location>
        <begin position="122"/>
        <end position="132"/>
    </location>
</feature>
<dbReference type="Gene3D" id="3.30.460.20">
    <property type="entry name" value="CorA soluble domain-like"/>
    <property type="match status" value="1"/>
</dbReference>
<accession>A0A1U7LTF3</accession>
<dbReference type="InterPro" id="IPR044089">
    <property type="entry name" value="Alr1-like"/>
</dbReference>
<dbReference type="Proteomes" id="UP000186594">
    <property type="component" value="Unassembled WGS sequence"/>
</dbReference>
<dbReference type="EMBL" id="LXFE01000294">
    <property type="protein sequence ID" value="OLL25863.1"/>
    <property type="molecule type" value="Genomic_DNA"/>
</dbReference>
<feature type="compositionally biased region" description="Polar residues" evidence="1">
    <location>
        <begin position="45"/>
        <end position="57"/>
    </location>
</feature>
<dbReference type="Pfam" id="PF01544">
    <property type="entry name" value="CorA"/>
    <property type="match status" value="1"/>
</dbReference>
<feature type="compositionally biased region" description="Polar residues" evidence="1">
    <location>
        <begin position="1"/>
        <end position="11"/>
    </location>
</feature>
<proteinExistence type="predicted"/>
<dbReference type="GO" id="GO:0010961">
    <property type="term" value="P:intracellular magnesium ion homeostasis"/>
    <property type="evidence" value="ECO:0007669"/>
    <property type="project" value="TreeGrafter"/>
</dbReference>
<dbReference type="STRING" id="1198029.A0A1U7LTF3"/>
<dbReference type="InterPro" id="IPR045861">
    <property type="entry name" value="CorA_cytoplasmic_dom"/>
</dbReference>
<dbReference type="PANTHER" id="PTHR21535:SF51">
    <property type="entry name" value="MANGANESE RESISTANCE PROTEIN MNR2"/>
    <property type="match status" value="1"/>
</dbReference>
<evidence type="ECO:0000313" key="3">
    <source>
        <dbReference type="Proteomes" id="UP000186594"/>
    </source>
</evidence>
<feature type="compositionally biased region" description="Low complexity" evidence="1">
    <location>
        <begin position="190"/>
        <end position="201"/>
    </location>
</feature>
<feature type="compositionally biased region" description="Basic residues" evidence="1">
    <location>
        <begin position="133"/>
        <end position="142"/>
    </location>
</feature>
<dbReference type="AlphaFoldDB" id="A0A1U7LTF3"/>
<name>A0A1U7LTF3_NEOID</name>
<dbReference type="InterPro" id="IPR002523">
    <property type="entry name" value="MgTranspt_CorA/ZnTranspt_ZntB"/>
</dbReference>
<dbReference type="SUPFAM" id="SSF143865">
    <property type="entry name" value="CorA soluble domain-like"/>
    <property type="match status" value="1"/>
</dbReference>